<dbReference type="Proteomes" id="UP000185003">
    <property type="component" value="Unassembled WGS sequence"/>
</dbReference>
<dbReference type="Gene3D" id="3.90.550.10">
    <property type="entry name" value="Spore Coat Polysaccharide Biosynthesis Protein SpsA, Chain A"/>
    <property type="match status" value="1"/>
</dbReference>
<dbReference type="GO" id="GO:0006487">
    <property type="term" value="P:protein N-linked glycosylation"/>
    <property type="evidence" value="ECO:0007669"/>
    <property type="project" value="TreeGrafter"/>
</dbReference>
<organism evidence="2 3">
    <name type="scientific">Chitinophaga niabensis</name>
    <dbReference type="NCBI Taxonomy" id="536979"/>
    <lineage>
        <taxon>Bacteria</taxon>
        <taxon>Pseudomonadati</taxon>
        <taxon>Bacteroidota</taxon>
        <taxon>Chitinophagia</taxon>
        <taxon>Chitinophagales</taxon>
        <taxon>Chitinophagaceae</taxon>
        <taxon>Chitinophaga</taxon>
    </lineage>
</organism>
<proteinExistence type="predicted"/>
<dbReference type="PANTHER" id="PTHR10859:SF91">
    <property type="entry name" value="DOLICHYL-PHOSPHATE BETA-GLUCOSYLTRANSFERASE"/>
    <property type="match status" value="1"/>
</dbReference>
<dbReference type="RefSeq" id="WP_074237237.1">
    <property type="nucleotide sequence ID" value="NZ_FSRA01000001.1"/>
</dbReference>
<evidence type="ECO:0000313" key="3">
    <source>
        <dbReference type="Proteomes" id="UP000185003"/>
    </source>
</evidence>
<name>A0A1N6D1V5_9BACT</name>
<sequence length="259" mass="29187">MQLATPEPTTFPVQINNLTIQSNRVTHYLDLVIPCCNPPEGWVAQMVTDYWELQDMMPETGIQLILVNDGSVRNVTNAHLRQLAEGIPGVRIINHPVNRGKGYAVRLGVAIATGDYQVCTDFDFPFGVKAVKQAFEQLLHGSDVVAGIRGEQYVKLLPRKRKMITTVNRFMNRYLLHLPVADAQAGLKGFNSKGRREFLATRINGFLYDSEFVHRAGKNKSLKIRTIPIVCRPGICFSEFRSKVLLREFVNFMAILIVS</sequence>
<reference evidence="2 3" key="1">
    <citation type="submission" date="2016-11" db="EMBL/GenBank/DDBJ databases">
        <authorList>
            <person name="Jaros S."/>
            <person name="Januszkiewicz K."/>
            <person name="Wedrychowicz H."/>
        </authorList>
    </citation>
    <scope>NUCLEOTIDE SEQUENCE [LARGE SCALE GENOMIC DNA]</scope>
    <source>
        <strain evidence="2 3">DSM 24787</strain>
    </source>
</reference>
<keyword evidence="3" id="KW-1185">Reference proteome</keyword>
<protein>
    <submittedName>
        <fullName evidence="2">Glycosyl transferase family 2</fullName>
    </submittedName>
</protein>
<dbReference type="InterPro" id="IPR029044">
    <property type="entry name" value="Nucleotide-diphossugar_trans"/>
</dbReference>
<dbReference type="Pfam" id="PF00535">
    <property type="entry name" value="Glycos_transf_2"/>
    <property type="match status" value="1"/>
</dbReference>
<evidence type="ECO:0000313" key="2">
    <source>
        <dbReference type="EMBL" id="SIN64781.1"/>
    </source>
</evidence>
<dbReference type="AlphaFoldDB" id="A0A1N6D1V5"/>
<dbReference type="PANTHER" id="PTHR10859">
    <property type="entry name" value="GLYCOSYL TRANSFERASE"/>
    <property type="match status" value="1"/>
</dbReference>
<dbReference type="SUPFAM" id="SSF53448">
    <property type="entry name" value="Nucleotide-diphospho-sugar transferases"/>
    <property type="match status" value="1"/>
</dbReference>
<dbReference type="EMBL" id="FSRA01000001">
    <property type="protein sequence ID" value="SIN64781.1"/>
    <property type="molecule type" value="Genomic_DNA"/>
</dbReference>
<dbReference type="GO" id="GO:0016740">
    <property type="term" value="F:transferase activity"/>
    <property type="evidence" value="ECO:0007669"/>
    <property type="project" value="UniProtKB-KW"/>
</dbReference>
<dbReference type="OrthoDB" id="952827at2"/>
<dbReference type="STRING" id="536979.SAMN04488055_0124"/>
<evidence type="ECO:0000259" key="1">
    <source>
        <dbReference type="Pfam" id="PF00535"/>
    </source>
</evidence>
<accession>A0A1N6D1V5</accession>
<dbReference type="InterPro" id="IPR001173">
    <property type="entry name" value="Glyco_trans_2-like"/>
</dbReference>
<keyword evidence="2" id="KW-0808">Transferase</keyword>
<feature type="domain" description="Glycosyltransferase 2-like" evidence="1">
    <location>
        <begin position="31"/>
        <end position="191"/>
    </location>
</feature>
<gene>
    <name evidence="2" type="ORF">SAMN04488055_0124</name>
</gene>